<protein>
    <submittedName>
        <fullName evidence="1">Uncharacterized protein</fullName>
    </submittedName>
</protein>
<evidence type="ECO:0000313" key="1">
    <source>
        <dbReference type="EMBL" id="OCT82652.1"/>
    </source>
</evidence>
<dbReference type="EMBL" id="CM004473">
    <property type="protein sequence ID" value="OCT82652.1"/>
    <property type="molecule type" value="Genomic_DNA"/>
</dbReference>
<accession>A0A974HLM2</accession>
<reference evidence="2" key="1">
    <citation type="journal article" date="2016" name="Nature">
        <title>Genome evolution in the allotetraploid frog Xenopus laevis.</title>
        <authorList>
            <person name="Session A.M."/>
            <person name="Uno Y."/>
            <person name="Kwon T."/>
            <person name="Chapman J.A."/>
            <person name="Toyoda A."/>
            <person name="Takahashi S."/>
            <person name="Fukui A."/>
            <person name="Hikosaka A."/>
            <person name="Suzuki A."/>
            <person name="Kondo M."/>
            <person name="van Heeringen S.J."/>
            <person name="Quigley I."/>
            <person name="Heinz S."/>
            <person name="Ogino H."/>
            <person name="Ochi H."/>
            <person name="Hellsten U."/>
            <person name="Lyons J.B."/>
            <person name="Simakov O."/>
            <person name="Putnam N."/>
            <person name="Stites J."/>
            <person name="Kuroki Y."/>
            <person name="Tanaka T."/>
            <person name="Michiue T."/>
            <person name="Watanabe M."/>
            <person name="Bogdanovic O."/>
            <person name="Lister R."/>
            <person name="Georgiou G."/>
            <person name="Paranjpe S.S."/>
            <person name="van Kruijsbergen I."/>
            <person name="Shu S."/>
            <person name="Carlson J."/>
            <person name="Kinoshita T."/>
            <person name="Ohta Y."/>
            <person name="Mawaribuchi S."/>
            <person name="Jenkins J."/>
            <person name="Grimwood J."/>
            <person name="Schmutz J."/>
            <person name="Mitros T."/>
            <person name="Mozaffari S.V."/>
            <person name="Suzuki Y."/>
            <person name="Haramoto Y."/>
            <person name="Yamamoto T.S."/>
            <person name="Takagi C."/>
            <person name="Heald R."/>
            <person name="Miller K."/>
            <person name="Haudenschild C."/>
            <person name="Kitzman J."/>
            <person name="Nakayama T."/>
            <person name="Izutsu Y."/>
            <person name="Robert J."/>
            <person name="Fortriede J."/>
            <person name="Burns K."/>
            <person name="Lotay V."/>
            <person name="Karimi K."/>
            <person name="Yasuoka Y."/>
            <person name="Dichmann D.S."/>
            <person name="Flajnik M.F."/>
            <person name="Houston D.W."/>
            <person name="Shendure J."/>
            <person name="DuPasquier L."/>
            <person name="Vize P.D."/>
            <person name="Zorn A.M."/>
            <person name="Ito M."/>
            <person name="Marcotte E.M."/>
            <person name="Wallingford J.B."/>
            <person name="Ito Y."/>
            <person name="Asashima M."/>
            <person name="Ueno N."/>
            <person name="Matsuda Y."/>
            <person name="Veenstra G.J."/>
            <person name="Fujiyama A."/>
            <person name="Harland R.M."/>
            <person name="Taira M."/>
            <person name="Rokhsar D.S."/>
        </authorList>
    </citation>
    <scope>NUCLEOTIDE SEQUENCE [LARGE SCALE GENOMIC DNA]</scope>
    <source>
        <strain evidence="2">J</strain>
    </source>
</reference>
<evidence type="ECO:0000313" key="2">
    <source>
        <dbReference type="Proteomes" id="UP000694892"/>
    </source>
</evidence>
<organism evidence="1 2">
    <name type="scientific">Xenopus laevis</name>
    <name type="common">African clawed frog</name>
    <dbReference type="NCBI Taxonomy" id="8355"/>
    <lineage>
        <taxon>Eukaryota</taxon>
        <taxon>Metazoa</taxon>
        <taxon>Chordata</taxon>
        <taxon>Craniata</taxon>
        <taxon>Vertebrata</taxon>
        <taxon>Euteleostomi</taxon>
        <taxon>Amphibia</taxon>
        <taxon>Batrachia</taxon>
        <taxon>Anura</taxon>
        <taxon>Pipoidea</taxon>
        <taxon>Pipidae</taxon>
        <taxon>Xenopodinae</taxon>
        <taxon>Xenopus</taxon>
        <taxon>Xenopus</taxon>
    </lineage>
</organism>
<proteinExistence type="predicted"/>
<dbReference type="AlphaFoldDB" id="A0A974HLM2"/>
<name>A0A974HLM2_XENLA</name>
<gene>
    <name evidence="1" type="ORF">XELAEV_18025182mg</name>
</gene>
<sequence length="91" mass="10621">MHVVECILNKRITYNVGLGPHAVTGEPDSMGPKMTHESETSQCHINKLYKLQKKTHHLYKNNAFKEVIKTIFQWQVKHTINQAMNSDRTFR</sequence>
<dbReference type="Proteomes" id="UP000694892">
    <property type="component" value="Chromosome 4S"/>
</dbReference>